<dbReference type="EMBL" id="CP158568">
    <property type="protein sequence ID" value="XBY44546.1"/>
    <property type="molecule type" value="Genomic_DNA"/>
</dbReference>
<dbReference type="InterPro" id="IPR014438">
    <property type="entry name" value="Glucan_biosyn_MdoG/MdoD"/>
</dbReference>
<evidence type="ECO:0000259" key="6">
    <source>
        <dbReference type="Pfam" id="PF04349"/>
    </source>
</evidence>
<dbReference type="PANTHER" id="PTHR30504:SF3">
    <property type="entry name" value="GLUCANS BIOSYNTHESIS PROTEIN D"/>
    <property type="match status" value="1"/>
</dbReference>
<comment type="subcellular location">
    <subcellularLocation>
        <location evidence="1">Periplasm</location>
    </subcellularLocation>
</comment>
<keyword evidence="5" id="KW-0574">Periplasm</keyword>
<evidence type="ECO:0000256" key="3">
    <source>
        <dbReference type="ARBA" id="ARBA00009284"/>
    </source>
</evidence>
<organism evidence="7">
    <name type="scientific">Methyloraptor flagellatus</name>
    <dbReference type="NCBI Taxonomy" id="3162530"/>
    <lineage>
        <taxon>Bacteria</taxon>
        <taxon>Pseudomonadati</taxon>
        <taxon>Pseudomonadota</taxon>
        <taxon>Alphaproteobacteria</taxon>
        <taxon>Hyphomicrobiales</taxon>
        <taxon>Ancalomicrobiaceae</taxon>
        <taxon>Methyloraptor</taxon>
    </lineage>
</organism>
<comment type="similarity">
    <text evidence="3">Belongs to the OpgD/OpgG family.</text>
</comment>
<dbReference type="InterPro" id="IPR014756">
    <property type="entry name" value="Ig_E-set"/>
</dbReference>
<dbReference type="PANTHER" id="PTHR30504">
    <property type="entry name" value="GLUCANS BIOSYNTHESIS PROTEIN"/>
    <property type="match status" value="1"/>
</dbReference>
<dbReference type="GO" id="GO:0030246">
    <property type="term" value="F:carbohydrate binding"/>
    <property type="evidence" value="ECO:0007669"/>
    <property type="project" value="InterPro"/>
</dbReference>
<evidence type="ECO:0000256" key="5">
    <source>
        <dbReference type="ARBA" id="ARBA00022764"/>
    </source>
</evidence>
<accession>A0AAU7XAE7</accession>
<dbReference type="Pfam" id="PF04349">
    <property type="entry name" value="MdoG"/>
    <property type="match status" value="1"/>
</dbReference>
<sequence length="531" mass="60058">MSADPSRRDLLAASAAAAFLAGLGVSVREAQAIPLKFGQAKPFSYAALVARAREMATKPYQMPYKPAPDIVDQIDYTAHGKIKFKTDFALHGDNPGVYPVTFFPLGKYFPKGIKMYSVDGDKAREVLYEPEYFDMPDDSPAQRLPEDSGFAGFQVKEAKSRPDWRQKDWVAFLGASYFRAIGSLGEYGLSSRGVAVNTAGPKPEEFPDFIEFYLAPATAEHQPMVVHALLDGPSITGAYRFTIRRTEGVVMDVEKSLFMRKDVEKLGISPMTSMYWFSEYDKGYELEWRRAAHDSDGLALWTGAGERIWRPLVNPPQPHTSAFVDDNPRGFGLMQRQRDPAAYLDRYLNYERRPSLWIEPIGGWGPGSVQLVELPTDHEDFDNMVCFWVPREPVKAGQSFEYRYRLHWGADEPYPATNLARPLFTRIGRGGFPYTRANPPEIRRFSIEFGGGPLDQFPKDQKPVAVITPSRGEISSVFLETTTWSKNWRLQFDIRAEGPEPVDLRAYLKQGETALTETWLFQLHPQQLPKP</sequence>
<dbReference type="InterPro" id="IPR011013">
    <property type="entry name" value="Gal_mutarotase_sf_dom"/>
</dbReference>
<proteinExistence type="inferred from homology"/>
<dbReference type="Gene3D" id="2.70.98.10">
    <property type="match status" value="1"/>
</dbReference>
<feature type="domain" description="Glucan biosynthesis periplasmic MdoG C-terminal" evidence="6">
    <location>
        <begin position="43"/>
        <end position="522"/>
    </location>
</feature>
<gene>
    <name evidence="7" type="ORF">ABS361_21485</name>
</gene>
<evidence type="ECO:0000313" key="7">
    <source>
        <dbReference type="EMBL" id="XBY44546.1"/>
    </source>
</evidence>
<dbReference type="GO" id="GO:0030288">
    <property type="term" value="C:outer membrane-bounded periplasmic space"/>
    <property type="evidence" value="ECO:0007669"/>
    <property type="project" value="TreeGrafter"/>
</dbReference>
<dbReference type="RefSeq" id="WP_407049639.1">
    <property type="nucleotide sequence ID" value="NZ_CP158568.1"/>
</dbReference>
<dbReference type="InterPro" id="IPR006311">
    <property type="entry name" value="TAT_signal"/>
</dbReference>
<dbReference type="InterPro" id="IPR013783">
    <property type="entry name" value="Ig-like_fold"/>
</dbReference>
<comment type="pathway">
    <text evidence="2">Glycan metabolism; osmoregulated periplasmic glucan (OPG) biosynthesis.</text>
</comment>
<protein>
    <submittedName>
        <fullName evidence="7">Glucan biosynthesis protein D</fullName>
    </submittedName>
</protein>
<dbReference type="GO" id="GO:0003824">
    <property type="term" value="F:catalytic activity"/>
    <property type="evidence" value="ECO:0007669"/>
    <property type="project" value="InterPro"/>
</dbReference>
<dbReference type="InterPro" id="IPR007444">
    <property type="entry name" value="Glucan_biosyn_MdoG_C"/>
</dbReference>
<dbReference type="PIRSF" id="PIRSF006281">
    <property type="entry name" value="MdoG"/>
    <property type="match status" value="1"/>
</dbReference>
<evidence type="ECO:0000256" key="1">
    <source>
        <dbReference type="ARBA" id="ARBA00004418"/>
    </source>
</evidence>
<dbReference type="KEGG" id="mflg:ABS361_21485"/>
<dbReference type="AlphaFoldDB" id="A0AAU7XAE7"/>
<evidence type="ECO:0000256" key="4">
    <source>
        <dbReference type="ARBA" id="ARBA00022729"/>
    </source>
</evidence>
<evidence type="ECO:0000256" key="2">
    <source>
        <dbReference type="ARBA" id="ARBA00005001"/>
    </source>
</evidence>
<name>A0AAU7XAE7_9HYPH</name>
<dbReference type="SUPFAM" id="SSF81296">
    <property type="entry name" value="E set domains"/>
    <property type="match status" value="1"/>
</dbReference>
<dbReference type="InterPro" id="IPR014718">
    <property type="entry name" value="GH-type_carb-bd"/>
</dbReference>
<dbReference type="SUPFAM" id="SSF74650">
    <property type="entry name" value="Galactose mutarotase-like"/>
    <property type="match status" value="1"/>
</dbReference>
<keyword evidence="4" id="KW-0732">Signal</keyword>
<dbReference type="Gene3D" id="2.60.40.10">
    <property type="entry name" value="Immunoglobulins"/>
    <property type="match status" value="1"/>
</dbReference>
<dbReference type="GO" id="GO:0051274">
    <property type="term" value="P:beta-glucan biosynthetic process"/>
    <property type="evidence" value="ECO:0007669"/>
    <property type="project" value="TreeGrafter"/>
</dbReference>
<dbReference type="PROSITE" id="PS51318">
    <property type="entry name" value="TAT"/>
    <property type="match status" value="1"/>
</dbReference>
<reference evidence="7" key="1">
    <citation type="submission" date="2024-06" db="EMBL/GenBank/DDBJ databases">
        <title>Methylostella associata gen. nov., sp. nov., a novel Ancalomicrobiaceae-affiliated facultatively methylotrophic bacteria that feed on methanotrophs of the genus Methylococcus.</title>
        <authorList>
            <person name="Saltykova V."/>
            <person name="Danilova O.V."/>
            <person name="Oshkin I.Y."/>
            <person name="Belova S.E."/>
            <person name="Pimenov N.V."/>
            <person name="Dedysh S.N."/>
        </authorList>
    </citation>
    <scope>NUCLEOTIDE SEQUENCE</scope>
    <source>
        <strain evidence="7">S20</strain>
    </source>
</reference>